<organism evidence="5 6">
    <name type="scientific">Catagonus wagneri</name>
    <name type="common">Chacoan peccary</name>
    <dbReference type="NCBI Taxonomy" id="51154"/>
    <lineage>
        <taxon>Eukaryota</taxon>
        <taxon>Metazoa</taxon>
        <taxon>Chordata</taxon>
        <taxon>Craniata</taxon>
        <taxon>Vertebrata</taxon>
        <taxon>Euteleostomi</taxon>
        <taxon>Mammalia</taxon>
        <taxon>Eutheria</taxon>
        <taxon>Laurasiatheria</taxon>
        <taxon>Artiodactyla</taxon>
        <taxon>Suina</taxon>
        <taxon>Tayassuidae</taxon>
        <taxon>Catagonus</taxon>
    </lineage>
</organism>
<evidence type="ECO:0000256" key="1">
    <source>
        <dbReference type="ARBA" id="ARBA00005483"/>
    </source>
</evidence>
<comment type="similarity">
    <text evidence="1 4">Belongs to the PP1 inhibitor family.</text>
</comment>
<dbReference type="Gene3D" id="1.10.150.220">
    <property type="entry name" value="CPI-17"/>
    <property type="match status" value="1"/>
</dbReference>
<protein>
    <recommendedName>
        <fullName evidence="4">Protein phosphatase 1 regulatory subunit 14</fullName>
    </recommendedName>
</protein>
<proteinExistence type="inferred from homology"/>
<dbReference type="SUPFAM" id="SSF81790">
    <property type="entry name" value="Myosin phosphatase inhibitor 17kDa protein, CPI-17"/>
    <property type="match status" value="1"/>
</dbReference>
<comment type="subcellular location">
    <subcellularLocation>
        <location evidence="4">Cytoplasm</location>
    </subcellularLocation>
</comment>
<name>A0A8C3YJW4_9CETA</name>
<evidence type="ECO:0000256" key="3">
    <source>
        <dbReference type="ARBA" id="ARBA00023272"/>
    </source>
</evidence>
<comment type="function">
    <text evidence="4">Inhibitor of PPP1CA.</text>
</comment>
<sequence length="65" mass="7259">GVKHWQPRPPYEEERAELEIDVDQLLDVDSSGTQAARVKELLIDCYKPTDTLTSGLLDKIQGCSS</sequence>
<dbReference type="GO" id="GO:0005737">
    <property type="term" value="C:cytoplasm"/>
    <property type="evidence" value="ECO:0007669"/>
    <property type="project" value="UniProtKB-SubCell"/>
</dbReference>
<accession>A0A8C3YJW4</accession>
<evidence type="ECO:0000313" key="5">
    <source>
        <dbReference type="Ensembl" id="ENSCWAP00000017536.1"/>
    </source>
</evidence>
<evidence type="ECO:0000313" key="6">
    <source>
        <dbReference type="Proteomes" id="UP000694540"/>
    </source>
</evidence>
<dbReference type="GeneTree" id="ENSGT00960000191711"/>
<keyword evidence="6" id="KW-1185">Reference proteome</keyword>
<dbReference type="Pfam" id="PF05361">
    <property type="entry name" value="PP1_inhibitor"/>
    <property type="match status" value="1"/>
</dbReference>
<evidence type="ECO:0000256" key="2">
    <source>
        <dbReference type="ARBA" id="ARBA00022553"/>
    </source>
</evidence>
<keyword evidence="4" id="KW-0963">Cytoplasm</keyword>
<reference evidence="5" key="1">
    <citation type="submission" date="2025-08" db="UniProtKB">
        <authorList>
            <consortium name="Ensembl"/>
        </authorList>
    </citation>
    <scope>IDENTIFICATION</scope>
</reference>
<dbReference type="PANTHER" id="PTHR16188:SF5">
    <property type="entry name" value="PROTEIN PHOSPHATASE 1 REGULATORY SUBUNIT 14B"/>
    <property type="match status" value="1"/>
</dbReference>
<dbReference type="InterPro" id="IPR036658">
    <property type="entry name" value="CPI-17_sf"/>
</dbReference>
<reference evidence="5" key="2">
    <citation type="submission" date="2025-09" db="UniProtKB">
        <authorList>
            <consortium name="Ensembl"/>
        </authorList>
    </citation>
    <scope>IDENTIFICATION</scope>
</reference>
<dbReference type="PANTHER" id="PTHR16188">
    <property type="entry name" value="PROTEIN PHOSPHATASE 1 INHIBITOR POTENTIATED BY PROTEIN KINASE C"/>
    <property type="match status" value="1"/>
</dbReference>
<dbReference type="AlphaFoldDB" id="A0A8C3YJW4"/>
<dbReference type="GO" id="GO:0045087">
    <property type="term" value="P:innate immune response"/>
    <property type="evidence" value="ECO:0007669"/>
    <property type="project" value="TreeGrafter"/>
</dbReference>
<keyword evidence="2 4" id="KW-0597">Phosphoprotein</keyword>
<dbReference type="Ensembl" id="ENSCWAT00000019013.1">
    <property type="protein sequence ID" value="ENSCWAP00000017536.1"/>
    <property type="gene ID" value="ENSCWAG00000013519.1"/>
</dbReference>
<dbReference type="Proteomes" id="UP000694540">
    <property type="component" value="Unplaced"/>
</dbReference>
<dbReference type="InterPro" id="IPR008025">
    <property type="entry name" value="CPI-17"/>
</dbReference>
<keyword evidence="3 4" id="KW-0650">Protein phosphatase inhibitor</keyword>
<dbReference type="GO" id="GO:0004865">
    <property type="term" value="F:protein serine/threonine phosphatase inhibitor activity"/>
    <property type="evidence" value="ECO:0007669"/>
    <property type="project" value="TreeGrafter"/>
</dbReference>
<evidence type="ECO:0000256" key="4">
    <source>
        <dbReference type="RuleBase" id="RU369059"/>
    </source>
</evidence>